<comment type="caution">
    <text evidence="1">The sequence shown here is derived from an EMBL/GenBank/DDBJ whole genome shotgun (WGS) entry which is preliminary data.</text>
</comment>
<organism evidence="1 2">
    <name type="scientific">Dictyobacter aurantiacus</name>
    <dbReference type="NCBI Taxonomy" id="1936993"/>
    <lineage>
        <taxon>Bacteria</taxon>
        <taxon>Bacillati</taxon>
        <taxon>Chloroflexota</taxon>
        <taxon>Ktedonobacteria</taxon>
        <taxon>Ktedonobacterales</taxon>
        <taxon>Dictyobacteraceae</taxon>
        <taxon>Dictyobacter</taxon>
    </lineage>
</organism>
<gene>
    <name evidence="1" type="ORF">KDAU_43950</name>
</gene>
<evidence type="ECO:0000313" key="1">
    <source>
        <dbReference type="EMBL" id="GCE07066.1"/>
    </source>
</evidence>
<reference evidence="2" key="1">
    <citation type="submission" date="2018-12" db="EMBL/GenBank/DDBJ databases">
        <title>Tengunoibacter tsumagoiensis gen. nov., sp. nov., Dictyobacter kobayashii sp. nov., D. alpinus sp. nov., and D. joshuensis sp. nov. and description of Dictyobacteraceae fam. nov. within the order Ktedonobacterales isolated from Tengu-no-mugimeshi.</title>
        <authorList>
            <person name="Wang C.M."/>
            <person name="Zheng Y."/>
            <person name="Sakai Y."/>
            <person name="Toyoda A."/>
            <person name="Minakuchi Y."/>
            <person name="Abe K."/>
            <person name="Yokota A."/>
            <person name="Yabe S."/>
        </authorList>
    </citation>
    <scope>NUCLEOTIDE SEQUENCE [LARGE SCALE GENOMIC DNA]</scope>
    <source>
        <strain evidence="2">S-27</strain>
    </source>
</reference>
<dbReference type="Proteomes" id="UP000287224">
    <property type="component" value="Unassembled WGS sequence"/>
</dbReference>
<keyword evidence="2" id="KW-1185">Reference proteome</keyword>
<dbReference type="RefSeq" id="WP_126598031.1">
    <property type="nucleotide sequence ID" value="NZ_BIFQ01000001.1"/>
</dbReference>
<dbReference type="AlphaFoldDB" id="A0A401ZJN2"/>
<proteinExistence type="predicted"/>
<evidence type="ECO:0008006" key="3">
    <source>
        <dbReference type="Google" id="ProtNLM"/>
    </source>
</evidence>
<name>A0A401ZJN2_9CHLR</name>
<protein>
    <recommendedName>
        <fullName evidence="3">DUF4177 domain-containing protein</fullName>
    </recommendedName>
</protein>
<evidence type="ECO:0000313" key="2">
    <source>
        <dbReference type="Proteomes" id="UP000287224"/>
    </source>
</evidence>
<sequence length="69" mass="8203">MEQWEYLHVGFATTEVEEATRRYGMEGWELASLVVIRYRQDITSMLVHAYEADRFAAVFKRRIASFEKI</sequence>
<dbReference type="EMBL" id="BIFQ01000001">
    <property type="protein sequence ID" value="GCE07066.1"/>
    <property type="molecule type" value="Genomic_DNA"/>
</dbReference>
<accession>A0A401ZJN2</accession>
<dbReference type="OrthoDB" id="5432776at2"/>